<proteinExistence type="predicted"/>
<evidence type="ECO:0000313" key="2">
    <source>
        <dbReference type="Proteomes" id="UP000316560"/>
    </source>
</evidence>
<gene>
    <name evidence="1" type="ORF">FB472_2424</name>
</gene>
<dbReference type="AlphaFoldDB" id="A0A8H2K8E1"/>
<protein>
    <submittedName>
        <fullName evidence="1">Putative cell wall binding repeat protein</fullName>
    </submittedName>
</protein>
<reference evidence="1 2" key="1">
    <citation type="submission" date="2019-06" db="EMBL/GenBank/DDBJ databases">
        <title>Sequencing the genomes of 1000 actinobacteria strains.</title>
        <authorList>
            <person name="Klenk H.-P."/>
        </authorList>
    </citation>
    <scope>NUCLEOTIDE SEQUENCE [LARGE SCALE GENOMIC DNA]</scope>
    <source>
        <strain evidence="1 2">DSM 21947</strain>
    </source>
</reference>
<keyword evidence="2" id="KW-1185">Reference proteome</keyword>
<dbReference type="GO" id="GO:0030288">
    <property type="term" value="C:outer membrane-bounded periplasmic space"/>
    <property type="evidence" value="ECO:0007669"/>
    <property type="project" value="TreeGrafter"/>
</dbReference>
<comment type="caution">
    <text evidence="1">The sequence shown here is derived from an EMBL/GenBank/DDBJ whole genome shotgun (WGS) entry which is preliminary data.</text>
</comment>
<evidence type="ECO:0000313" key="1">
    <source>
        <dbReference type="EMBL" id="TQO20772.1"/>
    </source>
</evidence>
<accession>A0A8H2K8E1</accession>
<dbReference type="Proteomes" id="UP000316560">
    <property type="component" value="Unassembled WGS sequence"/>
</dbReference>
<dbReference type="Gene3D" id="3.40.50.12090">
    <property type="match status" value="1"/>
</dbReference>
<dbReference type="InterPro" id="IPR051922">
    <property type="entry name" value="Bact_Sporulation_Assoc"/>
</dbReference>
<dbReference type="PANTHER" id="PTHR30032">
    <property type="entry name" value="N-ACETYLMURAMOYL-L-ALANINE AMIDASE-RELATED"/>
    <property type="match status" value="1"/>
</dbReference>
<dbReference type="PANTHER" id="PTHR30032:SF4">
    <property type="entry name" value="AMIDASE ENHANCER"/>
    <property type="match status" value="1"/>
</dbReference>
<dbReference type="EMBL" id="VFRA01000001">
    <property type="protein sequence ID" value="TQO20772.1"/>
    <property type="molecule type" value="Genomic_DNA"/>
</dbReference>
<dbReference type="OrthoDB" id="9764271at2"/>
<dbReference type="Pfam" id="PF04122">
    <property type="entry name" value="CW_binding_2"/>
    <property type="match status" value="3"/>
</dbReference>
<dbReference type="InterPro" id="IPR007253">
    <property type="entry name" value="Cell_wall-bd_2"/>
</dbReference>
<sequence>MVGKCDSTKDRCLNVPVHTMSSRAEEISQTTGDLICAPFAGGTRLSAARIIYRAQVACGISAKVILVTLQKEQGLVTETGPSATQLNRAMGMACPDTAPCAEYALGFGNQVYLGTRQLKAYKAANFRMQPGVHTIQYHPNTSCGSSSVRVQNYATAALYNYTPYRPNTAALNNLGSYGDSCSSYGNRNFWDYYYSWFGNPNDISPSGVAVDRIGGADRYAVSVGVSQSEFSSGVPVVYIATGQVFSDALSAGAAAAHDGGPLLLVRKGSIPAEVRAEIVRLAPAQIVVAVGPGSVSDTVYAELAGLTPEIRRESGIDRYEASRNIASGSFGGDGATIAYLATGKTFPDALSASAAAGSLGAPVILVNGTSGSIDAATAELLADLGVSDVRIAGGPASVSEGIKNSIAVLPGMASVARFGGADRYAVSQAVNSDAFSSATTAYVASATVFSDALSGGPVAGITSSPLYVVKSTCVPKSVLQDMIDLGVTRMVILGGPATLSSRVVSFTNCT</sequence>
<organism evidence="1 2">
    <name type="scientific">Rhodoglobus vestalii</name>
    <dbReference type="NCBI Taxonomy" id="193384"/>
    <lineage>
        <taxon>Bacteria</taxon>
        <taxon>Bacillati</taxon>
        <taxon>Actinomycetota</taxon>
        <taxon>Actinomycetes</taxon>
        <taxon>Micrococcales</taxon>
        <taxon>Microbacteriaceae</taxon>
        <taxon>Rhodoglobus</taxon>
    </lineage>
</organism>
<name>A0A8H2K8E1_9MICO</name>